<dbReference type="InterPro" id="IPR002938">
    <property type="entry name" value="FAD-bd"/>
</dbReference>
<protein>
    <submittedName>
        <fullName evidence="4">FAD-dependent monooxygenase</fullName>
    </submittedName>
</protein>
<reference evidence="5" key="1">
    <citation type="submission" date="2023-07" db="EMBL/GenBank/DDBJ databases">
        <title>30 novel species of actinomycetes from the DSMZ collection.</title>
        <authorList>
            <person name="Nouioui I."/>
        </authorList>
    </citation>
    <scope>NUCLEOTIDE SEQUENCE [LARGE SCALE GENOMIC DNA]</scope>
    <source>
        <strain evidence="5">DSM 45055</strain>
    </source>
</reference>
<sequence length="393" mass="41272">MAEPHAVVIGGGIGGLSAALALRRVGWAVTVCERAPGIEPAELALALAPNALRALDSLDLGEDVRKHSAPQGIAAIRRRDGGWILRVSAERTRRRFGDAVCVLRRGELAAMLLERLPASALHTAATVTAVEPGDTRRPARVATDAGDHTADLVVLADGARSALRTELFLEHPGAVYAGFAYWSAIVPRPEPAMAFGESWGRGGVAGVLPLGGDAVFCYATGNVPAGGRSPDEHARLAERVEGWHAPLPRLAAAARPESVVRTDVWHVDTPLPAYHRGRIALVGDTAHAMTPNLGQGAAQALEDAVVLAHHISGSVAYVPTALQSYSDARLGRTSALVQRSAQLAEAVQSESPLAARVRDTAAAVVGAAAPTLLARYTRPVGDWRSPERTRPRP</sequence>
<accession>A0ABU2KTC5</accession>
<name>A0ABU2KTC5_9ACTN</name>
<evidence type="ECO:0000313" key="5">
    <source>
        <dbReference type="Proteomes" id="UP001183226"/>
    </source>
</evidence>
<dbReference type="InterPro" id="IPR050493">
    <property type="entry name" value="FAD-dep_Monooxygenase_BioMet"/>
</dbReference>
<evidence type="ECO:0000313" key="4">
    <source>
        <dbReference type="EMBL" id="MDT0302348.1"/>
    </source>
</evidence>
<dbReference type="Pfam" id="PF01494">
    <property type="entry name" value="FAD_binding_3"/>
    <property type="match status" value="1"/>
</dbReference>
<dbReference type="GO" id="GO:0004497">
    <property type="term" value="F:monooxygenase activity"/>
    <property type="evidence" value="ECO:0007669"/>
    <property type="project" value="UniProtKB-KW"/>
</dbReference>
<proteinExistence type="predicted"/>
<dbReference type="InterPro" id="IPR036188">
    <property type="entry name" value="FAD/NAD-bd_sf"/>
</dbReference>
<keyword evidence="1" id="KW-0560">Oxidoreductase</keyword>
<gene>
    <name evidence="4" type="ORF">RM446_09520</name>
</gene>
<dbReference type="PANTHER" id="PTHR13789:SF309">
    <property type="entry name" value="PUTATIVE (AFU_ORTHOLOGUE AFUA_6G14510)-RELATED"/>
    <property type="match status" value="1"/>
</dbReference>
<dbReference type="EMBL" id="JAVREK010000007">
    <property type="protein sequence ID" value="MDT0302348.1"/>
    <property type="molecule type" value="Genomic_DNA"/>
</dbReference>
<evidence type="ECO:0000259" key="3">
    <source>
        <dbReference type="Pfam" id="PF01494"/>
    </source>
</evidence>
<evidence type="ECO:0000256" key="2">
    <source>
        <dbReference type="ARBA" id="ARBA00023033"/>
    </source>
</evidence>
<keyword evidence="2 4" id="KW-0503">Monooxygenase</keyword>
<dbReference type="Proteomes" id="UP001183226">
    <property type="component" value="Unassembled WGS sequence"/>
</dbReference>
<keyword evidence="5" id="KW-1185">Reference proteome</keyword>
<comment type="caution">
    <text evidence="4">The sequence shown here is derived from an EMBL/GenBank/DDBJ whole genome shotgun (WGS) entry which is preliminary data.</text>
</comment>
<dbReference type="SUPFAM" id="SSF51905">
    <property type="entry name" value="FAD/NAD(P)-binding domain"/>
    <property type="match status" value="1"/>
</dbReference>
<feature type="domain" description="FAD-binding" evidence="3">
    <location>
        <begin position="6"/>
        <end position="340"/>
    </location>
</feature>
<dbReference type="RefSeq" id="WP_311544820.1">
    <property type="nucleotide sequence ID" value="NZ_JAVREK010000007.1"/>
</dbReference>
<dbReference type="PRINTS" id="PR00420">
    <property type="entry name" value="RNGMNOXGNASE"/>
</dbReference>
<evidence type="ECO:0000256" key="1">
    <source>
        <dbReference type="ARBA" id="ARBA00023002"/>
    </source>
</evidence>
<dbReference type="PANTHER" id="PTHR13789">
    <property type="entry name" value="MONOOXYGENASE"/>
    <property type="match status" value="1"/>
</dbReference>
<dbReference type="Gene3D" id="3.50.50.60">
    <property type="entry name" value="FAD/NAD(P)-binding domain"/>
    <property type="match status" value="1"/>
</dbReference>
<organism evidence="4 5">
    <name type="scientific">Streptomonospora wellingtoniae</name>
    <dbReference type="NCBI Taxonomy" id="3075544"/>
    <lineage>
        <taxon>Bacteria</taxon>
        <taxon>Bacillati</taxon>
        <taxon>Actinomycetota</taxon>
        <taxon>Actinomycetes</taxon>
        <taxon>Streptosporangiales</taxon>
        <taxon>Nocardiopsidaceae</taxon>
        <taxon>Streptomonospora</taxon>
    </lineage>
</organism>